<dbReference type="Proteomes" id="UP000823614">
    <property type="component" value="Unassembled WGS sequence"/>
</dbReference>
<evidence type="ECO:0000256" key="6">
    <source>
        <dbReference type="SAM" id="Phobius"/>
    </source>
</evidence>
<gene>
    <name evidence="7" type="ORF">IAA89_06455</name>
</gene>
<dbReference type="EMBL" id="JADIMP010000103">
    <property type="protein sequence ID" value="MBO8442049.1"/>
    <property type="molecule type" value="Genomic_DNA"/>
</dbReference>
<sequence length="339" mass="38289">MDQIIAWFQKERTKLYLTLILLIFILFEIRSFLPIVLFTTIFSFLAVKATKRLKKMLPINQVFATIIVYLLLIIFLSIAISYITIPLIHQLSNLPHLVGKVMHGHPEWNHQINTWVHKAIKNQSFVRHGQVALLSGLKGLESIGTGFSHVVVALFLSFVFTASYNKMRDFGKRFLESPFKTFFGNIYHLVSKFVLILGAIIDTQLIICTINTILMIIGLYLLKMPSWLVLGVMCFILGLIPVAGTLLSMIPLLIVALASGGWIKVIEVLILVTIIHLFESYVLHPRLMANATDLPVFVTFITLIVSEHLLGVWGLIVGLPIVAFFLDLFGVHSIVKKRE</sequence>
<evidence type="ECO:0000256" key="3">
    <source>
        <dbReference type="ARBA" id="ARBA00022692"/>
    </source>
</evidence>
<feature type="transmembrane region" description="Helical" evidence="6">
    <location>
        <begin position="193"/>
        <end position="221"/>
    </location>
</feature>
<name>A0A9D9H8S2_9LACO</name>
<dbReference type="PANTHER" id="PTHR21716">
    <property type="entry name" value="TRANSMEMBRANE PROTEIN"/>
    <property type="match status" value="1"/>
</dbReference>
<feature type="transmembrane region" description="Helical" evidence="6">
    <location>
        <begin position="15"/>
        <end position="47"/>
    </location>
</feature>
<keyword evidence="5 6" id="KW-0472">Membrane</keyword>
<reference evidence="7" key="1">
    <citation type="submission" date="2020-10" db="EMBL/GenBank/DDBJ databases">
        <authorList>
            <person name="Gilroy R."/>
        </authorList>
    </citation>
    <scope>NUCLEOTIDE SEQUENCE</scope>
    <source>
        <strain evidence="7">C6-149</strain>
    </source>
</reference>
<feature type="transmembrane region" description="Helical" evidence="6">
    <location>
        <begin position="143"/>
        <end position="164"/>
    </location>
</feature>
<feature type="transmembrane region" description="Helical" evidence="6">
    <location>
        <begin position="227"/>
        <end position="258"/>
    </location>
</feature>
<evidence type="ECO:0000313" key="8">
    <source>
        <dbReference type="Proteomes" id="UP000823614"/>
    </source>
</evidence>
<proteinExistence type="inferred from homology"/>
<dbReference type="PANTHER" id="PTHR21716:SF62">
    <property type="entry name" value="TRANSPORT PROTEIN YDBI-RELATED"/>
    <property type="match status" value="1"/>
</dbReference>
<comment type="subcellular location">
    <subcellularLocation>
        <location evidence="1">Membrane</location>
        <topology evidence="1">Multi-pass membrane protein</topology>
    </subcellularLocation>
</comment>
<protein>
    <submittedName>
        <fullName evidence="7">AI-2E family transporter</fullName>
    </submittedName>
</protein>
<feature type="transmembrane region" description="Helical" evidence="6">
    <location>
        <begin position="296"/>
        <end position="329"/>
    </location>
</feature>
<keyword evidence="3 6" id="KW-0812">Transmembrane</keyword>
<evidence type="ECO:0000256" key="1">
    <source>
        <dbReference type="ARBA" id="ARBA00004141"/>
    </source>
</evidence>
<dbReference type="Pfam" id="PF01594">
    <property type="entry name" value="AI-2E_transport"/>
    <property type="match status" value="1"/>
</dbReference>
<dbReference type="AlphaFoldDB" id="A0A9D9H8S2"/>
<dbReference type="GO" id="GO:0016020">
    <property type="term" value="C:membrane"/>
    <property type="evidence" value="ECO:0007669"/>
    <property type="project" value="UniProtKB-SubCell"/>
</dbReference>
<keyword evidence="4 6" id="KW-1133">Transmembrane helix</keyword>
<comment type="similarity">
    <text evidence="2">Belongs to the autoinducer-2 exporter (AI-2E) (TC 2.A.86) family.</text>
</comment>
<accession>A0A9D9H8S2</accession>
<evidence type="ECO:0000256" key="4">
    <source>
        <dbReference type="ARBA" id="ARBA00022989"/>
    </source>
</evidence>
<reference evidence="7" key="2">
    <citation type="journal article" date="2021" name="PeerJ">
        <title>Extensive microbial diversity within the chicken gut microbiome revealed by metagenomics and culture.</title>
        <authorList>
            <person name="Gilroy R."/>
            <person name="Ravi A."/>
            <person name="Getino M."/>
            <person name="Pursley I."/>
            <person name="Horton D.L."/>
            <person name="Alikhan N.F."/>
            <person name="Baker D."/>
            <person name="Gharbi K."/>
            <person name="Hall N."/>
            <person name="Watson M."/>
            <person name="Adriaenssens E.M."/>
            <person name="Foster-Nyarko E."/>
            <person name="Jarju S."/>
            <person name="Secka A."/>
            <person name="Antonio M."/>
            <person name="Oren A."/>
            <person name="Chaudhuri R.R."/>
            <person name="La Ragione R."/>
            <person name="Hildebrand F."/>
            <person name="Pallen M.J."/>
        </authorList>
    </citation>
    <scope>NUCLEOTIDE SEQUENCE</scope>
    <source>
        <strain evidence="7">C6-149</strain>
    </source>
</reference>
<comment type="caution">
    <text evidence="7">The sequence shown here is derived from an EMBL/GenBank/DDBJ whole genome shotgun (WGS) entry which is preliminary data.</text>
</comment>
<evidence type="ECO:0000256" key="5">
    <source>
        <dbReference type="ARBA" id="ARBA00023136"/>
    </source>
</evidence>
<dbReference type="GO" id="GO:0055085">
    <property type="term" value="P:transmembrane transport"/>
    <property type="evidence" value="ECO:0007669"/>
    <property type="project" value="TreeGrafter"/>
</dbReference>
<dbReference type="InterPro" id="IPR002549">
    <property type="entry name" value="AI-2E-like"/>
</dbReference>
<evidence type="ECO:0000256" key="2">
    <source>
        <dbReference type="ARBA" id="ARBA00009773"/>
    </source>
</evidence>
<evidence type="ECO:0000313" key="7">
    <source>
        <dbReference type="EMBL" id="MBO8442049.1"/>
    </source>
</evidence>
<organism evidence="7 8">
    <name type="scientific">Candidatus Gallilactobacillus intestinavium</name>
    <dbReference type="NCBI Taxonomy" id="2840838"/>
    <lineage>
        <taxon>Bacteria</taxon>
        <taxon>Bacillati</taxon>
        <taxon>Bacillota</taxon>
        <taxon>Bacilli</taxon>
        <taxon>Lactobacillales</taxon>
        <taxon>Lactobacillaceae</taxon>
        <taxon>Lactobacillaceae incertae sedis</taxon>
        <taxon>Candidatus Gallilactobacillus</taxon>
    </lineage>
</organism>
<feature type="transmembrane region" description="Helical" evidence="6">
    <location>
        <begin position="59"/>
        <end position="85"/>
    </location>
</feature>